<accession>A0A364P1M0</accession>
<keyword evidence="4" id="KW-1185">Reference proteome</keyword>
<dbReference type="PANTHER" id="PTHR43022:SF1">
    <property type="entry name" value="PROTEIN SMF"/>
    <property type="match status" value="1"/>
</dbReference>
<dbReference type="InterPro" id="IPR057666">
    <property type="entry name" value="DrpA_SLOG"/>
</dbReference>
<dbReference type="AlphaFoldDB" id="A0A364P1M0"/>
<comment type="caution">
    <text evidence="3">The sequence shown here is derived from an EMBL/GenBank/DDBJ whole genome shotgun (WGS) entry which is preliminary data.</text>
</comment>
<feature type="domain" description="Smf/DprA SLOG" evidence="2">
    <location>
        <begin position="83"/>
        <end position="288"/>
    </location>
</feature>
<evidence type="ECO:0000259" key="2">
    <source>
        <dbReference type="Pfam" id="PF02481"/>
    </source>
</evidence>
<reference evidence="3 4" key="1">
    <citation type="submission" date="2017-11" db="EMBL/GenBank/DDBJ databases">
        <title>Draft genome sequence of magnetotactic bacterium Magnetospirillum kuznetsovii LBB-42.</title>
        <authorList>
            <person name="Grouzdev D.S."/>
            <person name="Rysina M.S."/>
            <person name="Baslerov R.V."/>
            <person name="Koziaeva V."/>
        </authorList>
    </citation>
    <scope>NUCLEOTIDE SEQUENCE [LARGE SCALE GENOMIC DNA]</scope>
    <source>
        <strain evidence="3 4">LBB-42</strain>
    </source>
</reference>
<dbReference type="SUPFAM" id="SSF102405">
    <property type="entry name" value="MCP/YpsA-like"/>
    <property type="match status" value="1"/>
</dbReference>
<dbReference type="Pfam" id="PF21102">
    <property type="entry name" value="DprA_N"/>
    <property type="match status" value="1"/>
</dbReference>
<sequence>MDEVTRQISAIERLDWLRLIRSENVGPRTFTRLLERFGSAASALAALPDLAKRGGSRRPIVLCSKADAERELARAERLGLRYLATVEPGYPRALAATEDAPPLLTVLGNASLLTKPMVAMVGARNASLNGRNFARKLAAELGRSGMVVASGMARGIDTAAHQGALAFGTVAVLAGGAEVVYPPENDGLWREIVETGVVVSEMPPGTQPQASHFPRRNRIISGLSLGVVVVEANARSGSLITARFAADQGREVFAVPGSPMDPRAAGPNDLIRHGATLTESAEDVLNVLSDLLRRPLSEGRKADYRAQNVAIPGEEEVDRARVDILELLGPSAVTVDDMYRRLLGEPRKPRKTATFSHLRIAA</sequence>
<dbReference type="OrthoDB" id="9785707at2"/>
<name>A0A364P1M0_9PROT</name>
<dbReference type="Gene3D" id="3.40.50.450">
    <property type="match status" value="1"/>
</dbReference>
<dbReference type="InterPro" id="IPR003488">
    <property type="entry name" value="DprA"/>
</dbReference>
<dbReference type="RefSeq" id="WP_112142422.1">
    <property type="nucleotide sequence ID" value="NZ_PGTO01000002.1"/>
</dbReference>
<evidence type="ECO:0000256" key="1">
    <source>
        <dbReference type="ARBA" id="ARBA00006525"/>
    </source>
</evidence>
<dbReference type="Pfam" id="PF02481">
    <property type="entry name" value="DNA_processg_A"/>
    <property type="match status" value="1"/>
</dbReference>
<dbReference type="EMBL" id="PGTO01000002">
    <property type="protein sequence ID" value="RAU23224.1"/>
    <property type="molecule type" value="Genomic_DNA"/>
</dbReference>
<dbReference type="GO" id="GO:0009294">
    <property type="term" value="P:DNA-mediated transformation"/>
    <property type="evidence" value="ECO:0007669"/>
    <property type="project" value="InterPro"/>
</dbReference>
<dbReference type="Proteomes" id="UP000251075">
    <property type="component" value="Unassembled WGS sequence"/>
</dbReference>
<dbReference type="NCBIfam" id="TIGR00732">
    <property type="entry name" value="dprA"/>
    <property type="match status" value="1"/>
</dbReference>
<gene>
    <name evidence="3" type="primary">dprA</name>
    <name evidence="3" type="ORF">CU669_03440</name>
</gene>
<protein>
    <submittedName>
        <fullName evidence="3">DNA-protecting protein DprA</fullName>
    </submittedName>
</protein>
<proteinExistence type="inferred from homology"/>
<comment type="similarity">
    <text evidence="1">Belongs to the DprA/Smf family.</text>
</comment>
<organism evidence="3 4">
    <name type="scientific">Paramagnetospirillum kuznetsovii</name>
    <dbReference type="NCBI Taxonomy" id="2053833"/>
    <lineage>
        <taxon>Bacteria</taxon>
        <taxon>Pseudomonadati</taxon>
        <taxon>Pseudomonadota</taxon>
        <taxon>Alphaproteobacteria</taxon>
        <taxon>Rhodospirillales</taxon>
        <taxon>Magnetospirillaceae</taxon>
        <taxon>Paramagnetospirillum</taxon>
    </lineage>
</organism>
<dbReference type="PANTHER" id="PTHR43022">
    <property type="entry name" value="PROTEIN SMF"/>
    <property type="match status" value="1"/>
</dbReference>
<evidence type="ECO:0000313" key="3">
    <source>
        <dbReference type="EMBL" id="RAU23224.1"/>
    </source>
</evidence>
<evidence type="ECO:0000313" key="4">
    <source>
        <dbReference type="Proteomes" id="UP000251075"/>
    </source>
</evidence>